<dbReference type="RefSeq" id="WP_130170546.1">
    <property type="nucleotide sequence ID" value="NZ_SHMR01000003.1"/>
</dbReference>
<dbReference type="Proteomes" id="UP000292704">
    <property type="component" value="Unassembled WGS sequence"/>
</dbReference>
<dbReference type="OrthoDB" id="174408at2157"/>
<dbReference type="AlphaFoldDB" id="A0A482Y4T2"/>
<evidence type="ECO:0000313" key="1">
    <source>
        <dbReference type="EMBL" id="RZH67827.1"/>
    </source>
</evidence>
<proteinExistence type="predicted"/>
<name>A0A482Y4T2_9EURY</name>
<sequence>MRVLDREPYSYILLESDGEWILTFLPGRAVMWDVSVRLTDTEVVALEDGEISIADLIERFSADSSTYEGRQITPAVRPDKDDDSRD</sequence>
<evidence type="ECO:0000313" key="2">
    <source>
        <dbReference type="Proteomes" id="UP000292704"/>
    </source>
</evidence>
<protein>
    <submittedName>
        <fullName evidence="1">Uncharacterized protein</fullName>
    </submittedName>
</protein>
<organism evidence="1 2">
    <name type="scientific">Natrinema altunense</name>
    <dbReference type="NCBI Taxonomy" id="222984"/>
    <lineage>
        <taxon>Archaea</taxon>
        <taxon>Methanobacteriati</taxon>
        <taxon>Methanobacteriota</taxon>
        <taxon>Stenosarchaea group</taxon>
        <taxon>Halobacteria</taxon>
        <taxon>Halobacteriales</taxon>
        <taxon>Natrialbaceae</taxon>
        <taxon>Natrinema</taxon>
    </lineage>
</organism>
<gene>
    <name evidence="1" type="ORF">ELS17_09840</name>
</gene>
<dbReference type="EMBL" id="SHMR01000003">
    <property type="protein sequence ID" value="RZH67827.1"/>
    <property type="molecule type" value="Genomic_DNA"/>
</dbReference>
<comment type="caution">
    <text evidence="1">The sequence shown here is derived from an EMBL/GenBank/DDBJ whole genome shotgun (WGS) entry which is preliminary data.</text>
</comment>
<reference evidence="1 2" key="1">
    <citation type="submission" date="2019-02" db="EMBL/GenBank/DDBJ databases">
        <title>Genome analysis provides insights into bioremediation potentialities and Haloocin production by Natrinema altunense strain 4.1R isolated from Chott Douz in Tunisian desert.</title>
        <authorList>
            <person name="Najjari A."/>
            <person name="Youssef N."/>
            <person name="Ben Dhia O."/>
            <person name="Ferjani R."/>
            <person name="El Hidri D."/>
            <person name="Ouzari H.I."/>
            <person name="Cherif A."/>
        </authorList>
    </citation>
    <scope>NUCLEOTIDE SEQUENCE [LARGE SCALE GENOMIC DNA]</scope>
    <source>
        <strain evidence="1 2">4.1R</strain>
    </source>
</reference>
<accession>A0A482Y4T2</accession>